<dbReference type="AlphaFoldDB" id="A0A3P7RZ94"/>
<dbReference type="InterPro" id="IPR003675">
    <property type="entry name" value="Rce1/LyrA-like_dom"/>
</dbReference>
<feature type="transmembrane region" description="Helical" evidence="1">
    <location>
        <begin position="203"/>
        <end position="228"/>
    </location>
</feature>
<keyword evidence="1" id="KW-1133">Transmembrane helix</keyword>
<dbReference type="Pfam" id="PF02517">
    <property type="entry name" value="Rce1-like"/>
    <property type="match status" value="1"/>
</dbReference>
<evidence type="ECO:0000259" key="2">
    <source>
        <dbReference type="Pfam" id="PF02517"/>
    </source>
</evidence>
<keyword evidence="1" id="KW-0812">Transmembrane</keyword>
<keyword evidence="1" id="KW-0472">Membrane</keyword>
<evidence type="ECO:0000313" key="4">
    <source>
        <dbReference type="Proteomes" id="UP000279029"/>
    </source>
</evidence>
<dbReference type="PANTHER" id="PTHR36435">
    <property type="entry name" value="SLR1288 PROTEIN"/>
    <property type="match status" value="1"/>
</dbReference>
<feature type="transmembrane region" description="Helical" evidence="1">
    <location>
        <begin position="12"/>
        <end position="33"/>
    </location>
</feature>
<gene>
    <name evidence="3" type="ORF">PATL70BA_1982</name>
</gene>
<protein>
    <recommendedName>
        <fullName evidence="2">CAAX prenyl protease 2/Lysostaphin resistance protein A-like domain-containing protein</fullName>
    </recommendedName>
</protein>
<dbReference type="GO" id="GO:0080120">
    <property type="term" value="P:CAAX-box protein maturation"/>
    <property type="evidence" value="ECO:0007669"/>
    <property type="project" value="UniProtKB-ARBA"/>
</dbReference>
<keyword evidence="4" id="KW-1185">Reference proteome</keyword>
<dbReference type="OrthoDB" id="4177129at2"/>
<reference evidence="3 4" key="1">
    <citation type="submission" date="2018-09" db="EMBL/GenBank/DDBJ databases">
        <authorList>
            <person name="Postec A."/>
        </authorList>
    </citation>
    <scope>NUCLEOTIDE SEQUENCE [LARGE SCALE GENOMIC DNA]</scope>
    <source>
        <strain evidence="3">70B-A</strain>
    </source>
</reference>
<feature type="transmembrane region" description="Helical" evidence="1">
    <location>
        <begin position="69"/>
        <end position="87"/>
    </location>
</feature>
<evidence type="ECO:0000256" key="1">
    <source>
        <dbReference type="SAM" id="Phobius"/>
    </source>
</evidence>
<feature type="transmembrane region" description="Helical" evidence="1">
    <location>
        <begin position="148"/>
        <end position="167"/>
    </location>
</feature>
<accession>A0A3P7RZ94</accession>
<feature type="transmembrane region" description="Helical" evidence="1">
    <location>
        <begin position="179"/>
        <end position="197"/>
    </location>
</feature>
<dbReference type="InterPro" id="IPR052710">
    <property type="entry name" value="CAAX_protease"/>
</dbReference>
<sequence>MKQLRAIMECILLLGIVYLIYEIMYFAYNYIIFYGLQQEWVWIPIEAYAHLGDIESMTLEYVSDHPLEYTLISWFMVACFFLSVVVFSKQKLSQTFALRHMSIKNSLTSMITGIGLVFLMNGLIRFISAATDIEFSYLSSSTFRVYNLWFLMVVVGILTPIFEELFFRGVVLSRLSHGFGPLVSILLSSVMFSLSHMNPVQSIYVFPVGLLAAYLVYKTGSIFSAIWLHTLYNILNIYLAKIDFFQYNSVQLLVLMLIGICLLGVGLYQSEEQNVIENP</sequence>
<dbReference type="EMBL" id="LR130778">
    <property type="protein sequence ID" value="VDN47862.1"/>
    <property type="molecule type" value="Genomic_DNA"/>
</dbReference>
<dbReference type="Proteomes" id="UP000279029">
    <property type="component" value="Chromosome"/>
</dbReference>
<evidence type="ECO:0000313" key="3">
    <source>
        <dbReference type="EMBL" id="VDN47862.1"/>
    </source>
</evidence>
<feature type="domain" description="CAAX prenyl protease 2/Lysostaphin resistance protein A-like" evidence="2">
    <location>
        <begin position="147"/>
        <end position="235"/>
    </location>
</feature>
<organism evidence="3 4">
    <name type="scientific">Petrocella atlantisensis</name>
    <dbReference type="NCBI Taxonomy" id="2173034"/>
    <lineage>
        <taxon>Bacteria</taxon>
        <taxon>Bacillati</taxon>
        <taxon>Bacillota</taxon>
        <taxon>Clostridia</taxon>
        <taxon>Lachnospirales</taxon>
        <taxon>Vallitaleaceae</taxon>
        <taxon>Petrocella</taxon>
    </lineage>
</organism>
<dbReference type="KEGG" id="cbar:PATL70BA_1982"/>
<proteinExistence type="predicted"/>
<name>A0A3P7RZ94_9FIRM</name>
<feature type="transmembrane region" description="Helical" evidence="1">
    <location>
        <begin position="107"/>
        <end position="128"/>
    </location>
</feature>
<dbReference type="PANTHER" id="PTHR36435:SF1">
    <property type="entry name" value="CAAX AMINO TERMINAL PROTEASE FAMILY PROTEIN"/>
    <property type="match status" value="1"/>
</dbReference>
<dbReference type="RefSeq" id="WP_125137101.1">
    <property type="nucleotide sequence ID" value="NZ_LR130778.1"/>
</dbReference>
<dbReference type="GO" id="GO:0004175">
    <property type="term" value="F:endopeptidase activity"/>
    <property type="evidence" value="ECO:0007669"/>
    <property type="project" value="UniProtKB-ARBA"/>
</dbReference>
<feature type="transmembrane region" description="Helical" evidence="1">
    <location>
        <begin position="249"/>
        <end position="269"/>
    </location>
</feature>